<dbReference type="InterPro" id="IPR052201">
    <property type="entry name" value="LRR-containing_regulator"/>
</dbReference>
<dbReference type="SMART" id="SM00368">
    <property type="entry name" value="LRR_RI"/>
    <property type="match status" value="19"/>
</dbReference>
<gene>
    <name evidence="3" type="ORF">EC957_006683</name>
</gene>
<evidence type="ECO:0008006" key="5">
    <source>
        <dbReference type="Google" id="ProtNLM"/>
    </source>
</evidence>
<evidence type="ECO:0000313" key="3">
    <source>
        <dbReference type="EMBL" id="KAF9538509.1"/>
    </source>
</evidence>
<accession>A0A9P6JZ12</accession>
<dbReference type="PANTHER" id="PTHR24111:SF0">
    <property type="entry name" value="LEUCINE-RICH REPEAT-CONTAINING PROTEIN"/>
    <property type="match status" value="1"/>
</dbReference>
<feature type="non-terminal residue" evidence="3">
    <location>
        <position position="1"/>
    </location>
</feature>
<evidence type="ECO:0000313" key="4">
    <source>
        <dbReference type="Proteomes" id="UP000723463"/>
    </source>
</evidence>
<dbReference type="CDD" id="cd00116">
    <property type="entry name" value="LRR_RI"/>
    <property type="match status" value="2"/>
</dbReference>
<dbReference type="InterPro" id="IPR032675">
    <property type="entry name" value="LRR_dom_sf"/>
</dbReference>
<dbReference type="AlphaFoldDB" id="A0A9P6JZ12"/>
<dbReference type="EMBL" id="JAAAXW010000301">
    <property type="protein sequence ID" value="KAF9538509.1"/>
    <property type="molecule type" value="Genomic_DNA"/>
</dbReference>
<organism evidence="3 4">
    <name type="scientific">Mortierella hygrophila</name>
    <dbReference type="NCBI Taxonomy" id="979708"/>
    <lineage>
        <taxon>Eukaryota</taxon>
        <taxon>Fungi</taxon>
        <taxon>Fungi incertae sedis</taxon>
        <taxon>Mucoromycota</taxon>
        <taxon>Mortierellomycotina</taxon>
        <taxon>Mortierellomycetes</taxon>
        <taxon>Mortierellales</taxon>
        <taxon>Mortierellaceae</taxon>
        <taxon>Mortierella</taxon>
    </lineage>
</organism>
<dbReference type="InterPro" id="IPR001611">
    <property type="entry name" value="Leu-rich_rpt"/>
</dbReference>
<dbReference type="Gene3D" id="3.80.10.10">
    <property type="entry name" value="Ribonuclease Inhibitor"/>
    <property type="match status" value="6"/>
</dbReference>
<evidence type="ECO:0000256" key="2">
    <source>
        <dbReference type="SAM" id="MobiDB-lite"/>
    </source>
</evidence>
<sequence length="1180" mass="127456">MDETQSFRISGTTDVKNIDVDIVNGKNVIYWEDIEQVFPEVGYICNGSSVVKLVRDSNRTRIVPNCIKHYPGIVLDVVLATGANHVHDDFPMATSRLAATDGRVETPTHAPIDPYRSGTTTNKLDVSPPASLTARLDESVSGLAIAAEPLTDISSAEPCQTITTRTSTTHILSQLSSVTAAVDLARQSGKSLTSEALSSLIASKLTPALMTKSSFEGTVMHKLDGIHDQGAMTQQIAQDVLKLQKQMNDRLILIQSKTEAILTQQLELAEYPIPRLFIVLPEEPEKYDPGNWFRTKFRLHFICECGKHTEANNSKVPHHLHLAKHGGYLIREPTKFFKKYGPFVLLMLELIKFGTSIAGHVVPTLASLKVVELADSAQQSIESVTAKINYSLECIDNQLSKVQASSPGDFINTEPRAAMTQQDLSNYLSGVEGLEGVELRQLRSFLKTSGDENLLGNLYRMTTSDGHVKWVCHNHYRDSYQEKYTQKLRDVVVLSEGEFDEQLGRIEIVLRSKFAASEFYDALRKAKGVLELTMDLSWNCTRSDLQELEDALKITRVSVLRLDLRQFRTSLGDRFLSTPARYEVLFRLRELPTMKTTHIFLPKELIKLVNFQPKTSPHLCKLSFELAPGSIGGKEFERLAEALKTNSTLTTLDLRSNSIGDNGAQLLSEALKTNSTLTILDLRSNSIWFKGFLALSEALRTNSTLATLDLRGNLIGDKVAQAVSEALKTNSTLTTLNLQYNSIGPNGVQALSEALKTNSTLTTLDLRINSIGPNGAQALSEALKTNSTLTTVDLMRNSIGPDGAQALSEALKTNSTLTTLDLYDNSIADNGVQALSEALKTNSTLTTLNLQDNSIGPDGVQALSEALKTNSTLTTLDLYGNSIGPDGAQALSEALKTNSTLTTLNLYNNSIADNGAQALSEALKTNSTLTTLHLRSNSIGPDGAQALSEALKTNSTLTTLDLYDNSIADNGAQALSEALKTNSTLTTLNLPDNSIGPNGAQALSEALKTNSTLTTLDLYDNSIGPDGAQALSEALKTNSTLTTLNLYNNSIADNGAQALSEALKTNSTLTTLDLRINSIGSDGAQALSEALKTNSTLTTLNLFYNSIGPDGAQALSEALKTNSTLTTLTLQDNSIGPDGAQALSEALKTNSTLTTLTLYNNSIGPDGAQALSAALETNSV</sequence>
<proteinExistence type="predicted"/>
<evidence type="ECO:0000256" key="1">
    <source>
        <dbReference type="ARBA" id="ARBA00022737"/>
    </source>
</evidence>
<comment type="caution">
    <text evidence="3">The sequence shown here is derived from an EMBL/GenBank/DDBJ whole genome shotgun (WGS) entry which is preliminary data.</text>
</comment>
<dbReference type="SUPFAM" id="SSF52047">
    <property type="entry name" value="RNI-like"/>
    <property type="match status" value="2"/>
</dbReference>
<name>A0A9P6JZ12_9FUNG</name>
<protein>
    <recommendedName>
        <fullName evidence="5">RNI-like protein</fullName>
    </recommendedName>
</protein>
<dbReference type="Pfam" id="PF13516">
    <property type="entry name" value="LRR_6"/>
    <property type="match status" value="18"/>
</dbReference>
<reference evidence="3" key="1">
    <citation type="journal article" date="2020" name="Fungal Divers.">
        <title>Resolving the Mortierellaceae phylogeny through synthesis of multi-gene phylogenetics and phylogenomics.</title>
        <authorList>
            <person name="Vandepol N."/>
            <person name="Liber J."/>
            <person name="Desiro A."/>
            <person name="Na H."/>
            <person name="Kennedy M."/>
            <person name="Barry K."/>
            <person name="Grigoriev I.V."/>
            <person name="Miller A.N."/>
            <person name="O'Donnell K."/>
            <person name="Stajich J.E."/>
            <person name="Bonito G."/>
        </authorList>
    </citation>
    <scope>NUCLEOTIDE SEQUENCE</scope>
    <source>
        <strain evidence="3">NRRL 2591</strain>
    </source>
</reference>
<dbReference type="PANTHER" id="PTHR24111">
    <property type="entry name" value="LEUCINE-RICH REPEAT-CONTAINING PROTEIN 34"/>
    <property type="match status" value="1"/>
</dbReference>
<keyword evidence="4" id="KW-1185">Reference proteome</keyword>
<feature type="region of interest" description="Disordered" evidence="2">
    <location>
        <begin position="105"/>
        <end position="124"/>
    </location>
</feature>
<keyword evidence="1" id="KW-0677">Repeat</keyword>
<dbReference type="Proteomes" id="UP000723463">
    <property type="component" value="Unassembled WGS sequence"/>
</dbReference>